<feature type="signal peptide" evidence="1">
    <location>
        <begin position="1"/>
        <end position="19"/>
    </location>
</feature>
<name>A0A4U7N8F4_9RHOB</name>
<accession>A0A4U7N8F4</accession>
<dbReference type="OrthoDB" id="7308154at2"/>
<dbReference type="RefSeq" id="WP_138015285.1">
    <property type="nucleotide sequence ID" value="NZ_SULI01000003.1"/>
</dbReference>
<dbReference type="EMBL" id="SULI01000003">
    <property type="protein sequence ID" value="TKZ21963.1"/>
    <property type="molecule type" value="Genomic_DNA"/>
</dbReference>
<comment type="caution">
    <text evidence="2">The sequence shown here is derived from an EMBL/GenBank/DDBJ whole genome shotgun (WGS) entry which is preliminary data.</text>
</comment>
<organism evidence="2 3">
    <name type="scientific">Shimia litoralis</name>
    <dbReference type="NCBI Taxonomy" id="420403"/>
    <lineage>
        <taxon>Bacteria</taxon>
        <taxon>Pseudomonadati</taxon>
        <taxon>Pseudomonadota</taxon>
        <taxon>Alphaproteobacteria</taxon>
        <taxon>Rhodobacterales</taxon>
        <taxon>Roseobacteraceae</taxon>
    </lineage>
</organism>
<evidence type="ECO:0000256" key="1">
    <source>
        <dbReference type="SAM" id="SignalP"/>
    </source>
</evidence>
<protein>
    <recommendedName>
        <fullName evidence="4">AAA+ family ATPase</fullName>
    </recommendedName>
</protein>
<sequence>MKPLMIAVCLGLMAMPVSAEEKEDGLSLMEQGALLFFKGLEQEVAPALDGFKELADSMGPSLQAFALEMGPALTDLMNEVEDWSSYHPPEILPNGDIILRKKQTEDALPAPETDEIDL</sequence>
<evidence type="ECO:0008006" key="4">
    <source>
        <dbReference type="Google" id="ProtNLM"/>
    </source>
</evidence>
<evidence type="ECO:0000313" key="3">
    <source>
        <dbReference type="Proteomes" id="UP000306575"/>
    </source>
</evidence>
<feature type="chain" id="PRO_5020869141" description="AAA+ family ATPase" evidence="1">
    <location>
        <begin position="20"/>
        <end position="118"/>
    </location>
</feature>
<dbReference type="Proteomes" id="UP000306575">
    <property type="component" value="Unassembled WGS sequence"/>
</dbReference>
<evidence type="ECO:0000313" key="2">
    <source>
        <dbReference type="EMBL" id="TKZ21963.1"/>
    </source>
</evidence>
<dbReference type="AlphaFoldDB" id="A0A4U7N8F4"/>
<gene>
    <name evidence="2" type="ORF">FAP39_04465</name>
</gene>
<proteinExistence type="predicted"/>
<keyword evidence="3" id="KW-1185">Reference proteome</keyword>
<reference evidence="2 3" key="1">
    <citation type="submission" date="2019-04" db="EMBL/GenBank/DDBJ databases">
        <title>Genome sequence of Pelagicola litoralis CL-ES2.</title>
        <authorList>
            <person name="Cao J."/>
        </authorList>
    </citation>
    <scope>NUCLEOTIDE SEQUENCE [LARGE SCALE GENOMIC DNA]</scope>
    <source>
        <strain evidence="2 3">CL-ES2</strain>
    </source>
</reference>
<keyword evidence="1" id="KW-0732">Signal</keyword>